<dbReference type="AlphaFoldDB" id="B4QVW7"/>
<dbReference type="EMBL" id="CM000364">
    <property type="protein sequence ID" value="EDX13547.1"/>
    <property type="molecule type" value="Genomic_DNA"/>
</dbReference>
<dbReference type="Proteomes" id="UP000000304">
    <property type="component" value="Chromosome 3R"/>
</dbReference>
<name>B4QVW7_DROSI</name>
<sequence>MAQQGAAEKKDETQDENSALACAIRPDCGSNNLDSRVPLTLRCQGGWAPEAKETQNPAKLYGLKADEDGKVRGRLGFGRTAGWEDLRAGGSFQGSLRLSCLWQLLLCHWHASGAKS</sequence>
<proteinExistence type="predicted"/>
<evidence type="ECO:0000313" key="2">
    <source>
        <dbReference type="Proteomes" id="UP000000304"/>
    </source>
</evidence>
<protein>
    <submittedName>
        <fullName evidence="1">GD20748</fullName>
    </submittedName>
</protein>
<accession>B4QVW7</accession>
<keyword evidence="2" id="KW-1185">Reference proteome</keyword>
<organism evidence="1 2">
    <name type="scientific">Drosophila simulans</name>
    <name type="common">Fruit fly</name>
    <dbReference type="NCBI Taxonomy" id="7240"/>
    <lineage>
        <taxon>Eukaryota</taxon>
        <taxon>Metazoa</taxon>
        <taxon>Ecdysozoa</taxon>
        <taxon>Arthropoda</taxon>
        <taxon>Hexapoda</taxon>
        <taxon>Insecta</taxon>
        <taxon>Pterygota</taxon>
        <taxon>Neoptera</taxon>
        <taxon>Endopterygota</taxon>
        <taxon>Diptera</taxon>
        <taxon>Brachycera</taxon>
        <taxon>Muscomorpha</taxon>
        <taxon>Ephydroidea</taxon>
        <taxon>Drosophilidae</taxon>
        <taxon>Drosophila</taxon>
        <taxon>Sophophora</taxon>
    </lineage>
</organism>
<evidence type="ECO:0000313" key="1">
    <source>
        <dbReference type="EMBL" id="EDX13547.1"/>
    </source>
</evidence>
<dbReference type="HOGENOM" id="CLU_2099420_0_0_1"/>
<gene>
    <name evidence="1" type="primary">Dsim\GD20748</name>
    <name evidence="1" type="ORF">Dsim_GD20748</name>
</gene>
<reference evidence="1 2" key="1">
    <citation type="journal article" date="2007" name="Nature">
        <title>Evolution of genes and genomes on the Drosophila phylogeny.</title>
        <authorList>
            <consortium name="Drosophila 12 Genomes Consortium"/>
            <person name="Clark A.G."/>
            <person name="Eisen M.B."/>
            <person name="Smith D.R."/>
            <person name="Bergman C.M."/>
            <person name="Oliver B."/>
            <person name="Markow T.A."/>
            <person name="Kaufman T.C."/>
            <person name="Kellis M."/>
            <person name="Gelbart W."/>
            <person name="Iyer V.N."/>
            <person name="Pollard D.A."/>
            <person name="Sackton T.B."/>
            <person name="Larracuente A.M."/>
            <person name="Singh N.D."/>
            <person name="Abad J.P."/>
            <person name="Abt D.N."/>
            <person name="Adryan B."/>
            <person name="Aguade M."/>
            <person name="Akashi H."/>
            <person name="Anderson W.W."/>
            <person name="Aquadro C.F."/>
            <person name="Ardell D.H."/>
            <person name="Arguello R."/>
            <person name="Artieri C.G."/>
            <person name="Barbash D.A."/>
            <person name="Barker D."/>
            <person name="Barsanti P."/>
            <person name="Batterham P."/>
            <person name="Batzoglou S."/>
            <person name="Begun D."/>
            <person name="Bhutkar A."/>
            <person name="Blanco E."/>
            <person name="Bosak S.A."/>
            <person name="Bradley R.K."/>
            <person name="Brand A.D."/>
            <person name="Brent M.R."/>
            <person name="Brooks A.N."/>
            <person name="Brown R.H."/>
            <person name="Butlin R.K."/>
            <person name="Caggese C."/>
            <person name="Calvi B.R."/>
            <person name="Bernardo de Carvalho A."/>
            <person name="Caspi A."/>
            <person name="Castrezana S."/>
            <person name="Celniker S.E."/>
            <person name="Chang J.L."/>
            <person name="Chapple C."/>
            <person name="Chatterji S."/>
            <person name="Chinwalla A."/>
            <person name="Civetta A."/>
            <person name="Clifton S.W."/>
            <person name="Comeron J.M."/>
            <person name="Costello J.C."/>
            <person name="Coyne J.A."/>
            <person name="Daub J."/>
            <person name="David R.G."/>
            <person name="Delcher A.L."/>
            <person name="Delehaunty K."/>
            <person name="Do C.B."/>
            <person name="Ebling H."/>
            <person name="Edwards K."/>
            <person name="Eickbush T."/>
            <person name="Evans J.D."/>
            <person name="Filipski A."/>
            <person name="Findeiss S."/>
            <person name="Freyhult E."/>
            <person name="Fulton L."/>
            <person name="Fulton R."/>
            <person name="Garcia A.C."/>
            <person name="Gardiner A."/>
            <person name="Garfield D.A."/>
            <person name="Garvin B.E."/>
            <person name="Gibson G."/>
            <person name="Gilbert D."/>
            <person name="Gnerre S."/>
            <person name="Godfrey J."/>
            <person name="Good R."/>
            <person name="Gotea V."/>
            <person name="Gravely B."/>
            <person name="Greenberg A.J."/>
            <person name="Griffiths-Jones S."/>
            <person name="Gross S."/>
            <person name="Guigo R."/>
            <person name="Gustafson E.A."/>
            <person name="Haerty W."/>
            <person name="Hahn M.W."/>
            <person name="Halligan D.L."/>
            <person name="Halpern A.L."/>
            <person name="Halter G.M."/>
            <person name="Han M.V."/>
            <person name="Heger A."/>
            <person name="Hillier L."/>
            <person name="Hinrichs A.S."/>
            <person name="Holmes I."/>
            <person name="Hoskins R.A."/>
            <person name="Hubisz M.J."/>
            <person name="Hultmark D."/>
            <person name="Huntley M.A."/>
            <person name="Jaffe D.B."/>
            <person name="Jagadeeshan S."/>
            <person name="Jeck W.R."/>
            <person name="Johnson J."/>
            <person name="Jones C.D."/>
            <person name="Jordan W.C."/>
            <person name="Karpen G.H."/>
            <person name="Kataoka E."/>
            <person name="Keightley P.D."/>
            <person name="Kheradpour P."/>
            <person name="Kirkness E.F."/>
            <person name="Koerich L.B."/>
            <person name="Kristiansen K."/>
            <person name="Kudrna D."/>
            <person name="Kulathinal R.J."/>
            <person name="Kumar S."/>
            <person name="Kwok R."/>
            <person name="Lander E."/>
            <person name="Langley C.H."/>
            <person name="Lapoint R."/>
            <person name="Lazzaro B.P."/>
            <person name="Lee S.J."/>
            <person name="Levesque L."/>
            <person name="Li R."/>
            <person name="Lin C.F."/>
            <person name="Lin M.F."/>
            <person name="Lindblad-Toh K."/>
            <person name="Llopart A."/>
            <person name="Long M."/>
            <person name="Low L."/>
            <person name="Lozovsky E."/>
            <person name="Lu J."/>
            <person name="Luo M."/>
            <person name="Machado C.A."/>
            <person name="Makalowski W."/>
            <person name="Marzo M."/>
            <person name="Matsuda M."/>
            <person name="Matzkin L."/>
            <person name="McAllister B."/>
            <person name="McBride C.S."/>
            <person name="McKernan B."/>
            <person name="McKernan K."/>
            <person name="Mendez-Lago M."/>
            <person name="Minx P."/>
            <person name="Mollenhauer M.U."/>
            <person name="Montooth K."/>
            <person name="Mount S.M."/>
            <person name="Mu X."/>
            <person name="Myers E."/>
            <person name="Negre B."/>
            <person name="Newfeld S."/>
            <person name="Nielsen R."/>
            <person name="Noor M.A."/>
            <person name="O'Grady P."/>
            <person name="Pachter L."/>
            <person name="Papaceit M."/>
            <person name="Parisi M.J."/>
            <person name="Parisi M."/>
            <person name="Parts L."/>
            <person name="Pedersen J.S."/>
            <person name="Pesole G."/>
            <person name="Phillippy A.M."/>
            <person name="Ponting C.P."/>
            <person name="Pop M."/>
            <person name="Porcelli D."/>
            <person name="Powell J.R."/>
            <person name="Prohaska S."/>
            <person name="Pruitt K."/>
            <person name="Puig M."/>
            <person name="Quesneville H."/>
            <person name="Ram K.R."/>
            <person name="Rand D."/>
            <person name="Rasmussen M.D."/>
            <person name="Reed L.K."/>
            <person name="Reenan R."/>
            <person name="Reily A."/>
            <person name="Remington K.A."/>
            <person name="Rieger T.T."/>
            <person name="Ritchie M.G."/>
            <person name="Robin C."/>
            <person name="Rogers Y.H."/>
            <person name="Rohde C."/>
            <person name="Rozas J."/>
            <person name="Rubenfield M.J."/>
            <person name="Ruiz A."/>
            <person name="Russo S."/>
            <person name="Salzberg S.L."/>
            <person name="Sanchez-Gracia A."/>
            <person name="Saranga D.J."/>
            <person name="Sato H."/>
            <person name="Schaeffer S.W."/>
            <person name="Schatz M.C."/>
            <person name="Schlenke T."/>
            <person name="Schwartz R."/>
            <person name="Segarra C."/>
            <person name="Singh R.S."/>
            <person name="Sirot L."/>
            <person name="Sirota M."/>
            <person name="Sisneros N.B."/>
            <person name="Smith C.D."/>
            <person name="Smith T.F."/>
            <person name="Spieth J."/>
            <person name="Stage D.E."/>
            <person name="Stark A."/>
            <person name="Stephan W."/>
            <person name="Strausberg R.L."/>
            <person name="Strempel S."/>
            <person name="Sturgill D."/>
            <person name="Sutton G."/>
            <person name="Sutton G.G."/>
            <person name="Tao W."/>
            <person name="Teichmann S."/>
            <person name="Tobari Y.N."/>
            <person name="Tomimura Y."/>
            <person name="Tsolas J.M."/>
            <person name="Valente V.L."/>
            <person name="Venter E."/>
            <person name="Venter J.C."/>
            <person name="Vicario S."/>
            <person name="Vieira F.G."/>
            <person name="Vilella A.J."/>
            <person name="Villasante A."/>
            <person name="Walenz B."/>
            <person name="Wang J."/>
            <person name="Wasserman M."/>
            <person name="Watts T."/>
            <person name="Wilson D."/>
            <person name="Wilson R.K."/>
            <person name="Wing R.A."/>
            <person name="Wolfner M.F."/>
            <person name="Wong A."/>
            <person name="Wong G.K."/>
            <person name="Wu C.I."/>
            <person name="Wu G."/>
            <person name="Yamamoto D."/>
            <person name="Yang H.P."/>
            <person name="Yang S.P."/>
            <person name="Yorke J.A."/>
            <person name="Yoshida K."/>
            <person name="Zdobnov E."/>
            <person name="Zhang P."/>
            <person name="Zhang Y."/>
            <person name="Zimin A.V."/>
            <person name="Baldwin J."/>
            <person name="Abdouelleil A."/>
            <person name="Abdulkadir J."/>
            <person name="Abebe A."/>
            <person name="Abera B."/>
            <person name="Abreu J."/>
            <person name="Acer S.C."/>
            <person name="Aftuck L."/>
            <person name="Alexander A."/>
            <person name="An P."/>
            <person name="Anderson E."/>
            <person name="Anderson S."/>
            <person name="Arachi H."/>
            <person name="Azer M."/>
            <person name="Bachantsang P."/>
            <person name="Barry A."/>
            <person name="Bayul T."/>
            <person name="Berlin A."/>
            <person name="Bessette D."/>
            <person name="Bloom T."/>
            <person name="Blye J."/>
            <person name="Boguslavskiy L."/>
            <person name="Bonnet C."/>
            <person name="Boukhgalter B."/>
            <person name="Bourzgui I."/>
            <person name="Brown A."/>
            <person name="Cahill P."/>
            <person name="Channer S."/>
            <person name="Cheshatsang Y."/>
            <person name="Chuda L."/>
            <person name="Citroen M."/>
            <person name="Collymore A."/>
            <person name="Cooke P."/>
            <person name="Costello M."/>
            <person name="D'Aco K."/>
            <person name="Daza R."/>
            <person name="De Haan G."/>
            <person name="DeGray S."/>
            <person name="DeMaso C."/>
            <person name="Dhargay N."/>
            <person name="Dooley K."/>
            <person name="Dooley E."/>
            <person name="Doricent M."/>
            <person name="Dorje P."/>
            <person name="Dorjee K."/>
            <person name="Dupes A."/>
            <person name="Elong R."/>
            <person name="Falk J."/>
            <person name="Farina A."/>
            <person name="Faro S."/>
            <person name="Ferguson D."/>
            <person name="Fisher S."/>
            <person name="Foley C.D."/>
            <person name="Franke A."/>
            <person name="Friedrich D."/>
            <person name="Gadbois L."/>
            <person name="Gearin G."/>
            <person name="Gearin C.R."/>
            <person name="Giannoukos G."/>
            <person name="Goode T."/>
            <person name="Graham J."/>
            <person name="Grandbois E."/>
            <person name="Grewal S."/>
            <person name="Gyaltsen K."/>
            <person name="Hafez N."/>
            <person name="Hagos B."/>
            <person name="Hall J."/>
            <person name="Henson C."/>
            <person name="Hollinger A."/>
            <person name="Honan T."/>
            <person name="Huard M.D."/>
            <person name="Hughes L."/>
            <person name="Hurhula B."/>
            <person name="Husby M.E."/>
            <person name="Kamat A."/>
            <person name="Kanga B."/>
            <person name="Kashin S."/>
            <person name="Khazanovich D."/>
            <person name="Kisner P."/>
            <person name="Lance K."/>
            <person name="Lara M."/>
            <person name="Lee W."/>
            <person name="Lennon N."/>
            <person name="Letendre F."/>
            <person name="LeVine R."/>
            <person name="Lipovsky A."/>
            <person name="Liu X."/>
            <person name="Liu J."/>
            <person name="Liu S."/>
            <person name="Lokyitsang T."/>
            <person name="Lokyitsang Y."/>
            <person name="Lubonja R."/>
            <person name="Lui A."/>
            <person name="MacDonald P."/>
            <person name="Magnisalis V."/>
            <person name="Maru K."/>
            <person name="Matthews C."/>
            <person name="McCusker W."/>
            <person name="McDonough S."/>
            <person name="Mehta T."/>
            <person name="Meldrim J."/>
            <person name="Meneus L."/>
            <person name="Mihai O."/>
            <person name="Mihalev A."/>
            <person name="Mihova T."/>
            <person name="Mittelman R."/>
            <person name="Mlenga V."/>
            <person name="Montmayeur A."/>
            <person name="Mulrain L."/>
            <person name="Navidi A."/>
            <person name="Naylor J."/>
            <person name="Negash T."/>
            <person name="Nguyen T."/>
            <person name="Nguyen N."/>
            <person name="Nicol R."/>
            <person name="Norbu C."/>
            <person name="Norbu N."/>
            <person name="Novod N."/>
            <person name="O'Neill B."/>
            <person name="Osman S."/>
            <person name="Markiewicz E."/>
            <person name="Oyono O.L."/>
            <person name="Patti C."/>
            <person name="Phunkhang P."/>
            <person name="Pierre F."/>
            <person name="Priest M."/>
            <person name="Raghuraman S."/>
            <person name="Rege F."/>
            <person name="Reyes R."/>
            <person name="Rise C."/>
            <person name="Rogov P."/>
            <person name="Ross K."/>
            <person name="Ryan E."/>
            <person name="Settipalli S."/>
            <person name="Shea T."/>
            <person name="Sherpa N."/>
            <person name="Shi L."/>
            <person name="Shih D."/>
            <person name="Sparrow T."/>
            <person name="Spaulding J."/>
            <person name="Stalker J."/>
            <person name="Stange-Thomann N."/>
            <person name="Stavropoulos S."/>
            <person name="Stone C."/>
            <person name="Strader C."/>
            <person name="Tesfaye S."/>
            <person name="Thomson T."/>
            <person name="Thoulutsang Y."/>
            <person name="Thoulutsang D."/>
            <person name="Topham K."/>
            <person name="Topping I."/>
            <person name="Tsamla T."/>
            <person name="Vassiliev H."/>
            <person name="Vo A."/>
            <person name="Wangchuk T."/>
            <person name="Wangdi T."/>
            <person name="Weiand M."/>
            <person name="Wilkinson J."/>
            <person name="Wilson A."/>
            <person name="Yadav S."/>
            <person name="Young G."/>
            <person name="Yu Q."/>
            <person name="Zembek L."/>
            <person name="Zhong D."/>
            <person name="Zimmer A."/>
            <person name="Zwirko Z."/>
            <person name="Jaffe D.B."/>
            <person name="Alvarez P."/>
            <person name="Brockman W."/>
            <person name="Butler J."/>
            <person name="Chin C."/>
            <person name="Gnerre S."/>
            <person name="Grabherr M."/>
            <person name="Kleber M."/>
            <person name="Mauceli E."/>
            <person name="MacCallum I."/>
        </authorList>
    </citation>
    <scope>NUCLEOTIDE SEQUENCE [LARGE SCALE GENOMIC DNA]</scope>
    <source>
        <strain evidence="2">white501</strain>
    </source>
</reference>